<feature type="transmembrane region" description="Helical" evidence="1">
    <location>
        <begin position="111"/>
        <end position="134"/>
    </location>
</feature>
<protein>
    <submittedName>
        <fullName evidence="3">YeeE/YedE family protein</fullName>
    </submittedName>
</protein>
<keyword evidence="1" id="KW-0812">Transmembrane</keyword>
<dbReference type="AlphaFoldDB" id="A0A368NSU9"/>
<dbReference type="Pfam" id="PF20398">
    <property type="entry name" value="DUF6691"/>
    <property type="match status" value="1"/>
</dbReference>
<gene>
    <name evidence="2" type="ORF">DXT89_02865</name>
    <name evidence="3" type="ORF">GOZ88_19500</name>
</gene>
<keyword evidence="1" id="KW-1133">Transmembrane helix</keyword>
<evidence type="ECO:0000313" key="3">
    <source>
        <dbReference type="EMBL" id="MVA58296.1"/>
    </source>
</evidence>
<accession>A0A368NSU9</accession>
<reference evidence="3 5" key="2">
    <citation type="submission" date="2019-12" db="EMBL/GenBank/DDBJ databases">
        <title>Whole-genome sequencing of Allorhizobium vitis.</title>
        <authorList>
            <person name="Gan H.M."/>
            <person name="Szegedi E."/>
            <person name="Burr T."/>
            <person name="Savka M.A."/>
        </authorList>
    </citation>
    <scope>NUCLEOTIDE SEQUENCE [LARGE SCALE GENOMIC DNA]</scope>
    <source>
        <strain evidence="3 5">CG415</strain>
    </source>
</reference>
<comment type="caution">
    <text evidence="3">The sequence shown here is derived from an EMBL/GenBank/DDBJ whole genome shotgun (WGS) entry which is preliminary data.</text>
</comment>
<dbReference type="RefSeq" id="WP_060715833.1">
    <property type="nucleotide sequence ID" value="NZ_CP055265.1"/>
</dbReference>
<dbReference type="EMBL" id="WPHU01000008">
    <property type="protein sequence ID" value="MVA58296.1"/>
    <property type="molecule type" value="Genomic_DNA"/>
</dbReference>
<evidence type="ECO:0000313" key="4">
    <source>
        <dbReference type="Proteomes" id="UP000436911"/>
    </source>
</evidence>
<evidence type="ECO:0000256" key="1">
    <source>
        <dbReference type="SAM" id="Phobius"/>
    </source>
</evidence>
<dbReference type="OrthoDB" id="9790409at2"/>
<feature type="transmembrane region" description="Helical" evidence="1">
    <location>
        <begin position="85"/>
        <end position="105"/>
    </location>
</feature>
<dbReference type="GeneID" id="60682216"/>
<sequence>MKTVPLQAGAALLSGLLFGFGLSLSGMLDPARVQGFLDIFGVWDPSLIFVLGGAVVTAFAGMVLVRRMARPVLADRFAMPTATRIDLPLVAGSAIFGIGWGLGGFCPGPALAALPLGYGESLIFVAAMVIGMVVHDRFLAGRSR</sequence>
<evidence type="ECO:0000313" key="2">
    <source>
        <dbReference type="EMBL" id="KAA3532301.1"/>
    </source>
</evidence>
<dbReference type="Proteomes" id="UP000436911">
    <property type="component" value="Unassembled WGS sequence"/>
</dbReference>
<keyword evidence="1" id="KW-0472">Membrane</keyword>
<dbReference type="InterPro" id="IPR046513">
    <property type="entry name" value="DUF6691"/>
</dbReference>
<feature type="transmembrane region" description="Helical" evidence="1">
    <location>
        <begin position="45"/>
        <end position="65"/>
    </location>
</feature>
<dbReference type="EMBL" id="QUSG01000001">
    <property type="protein sequence ID" value="KAA3532301.1"/>
    <property type="molecule type" value="Genomic_DNA"/>
</dbReference>
<evidence type="ECO:0000313" key="5">
    <source>
        <dbReference type="Proteomes" id="UP000440716"/>
    </source>
</evidence>
<organism evidence="3 5">
    <name type="scientific">Agrobacterium vitis</name>
    <name type="common">Rhizobium vitis</name>
    <dbReference type="NCBI Taxonomy" id="373"/>
    <lineage>
        <taxon>Bacteria</taxon>
        <taxon>Pseudomonadati</taxon>
        <taxon>Pseudomonadota</taxon>
        <taxon>Alphaproteobacteria</taxon>
        <taxon>Hyphomicrobiales</taxon>
        <taxon>Rhizobiaceae</taxon>
        <taxon>Rhizobium/Agrobacterium group</taxon>
        <taxon>Agrobacterium</taxon>
    </lineage>
</organism>
<dbReference type="Proteomes" id="UP000440716">
    <property type="component" value="Unassembled WGS sequence"/>
</dbReference>
<name>A0A368NSU9_AGRVI</name>
<reference evidence="2 4" key="1">
    <citation type="submission" date="2018-08" db="EMBL/GenBank/DDBJ databases">
        <title>Genome sequencing of Agrobacterium vitis strain ICMP 10754.</title>
        <authorList>
            <person name="Visnovsky S.B."/>
            <person name="Pitman A.R."/>
        </authorList>
    </citation>
    <scope>NUCLEOTIDE SEQUENCE [LARGE SCALE GENOMIC DNA]</scope>
    <source>
        <strain evidence="2 4">ICMP 10754</strain>
    </source>
</reference>
<proteinExistence type="predicted"/>